<accession>A0A1Y2IRZ4</accession>
<gene>
    <name evidence="2" type="ORF">PYCCODRAFT_335455</name>
</gene>
<evidence type="ECO:0000313" key="2">
    <source>
        <dbReference type="EMBL" id="OSD02712.1"/>
    </source>
</evidence>
<proteinExistence type="predicted"/>
<reference evidence="2 3" key="1">
    <citation type="journal article" date="2015" name="Biotechnol. Biofuels">
        <title>Enhanced degradation of softwood versus hardwood by the white-rot fungus Pycnoporus coccineus.</title>
        <authorList>
            <person name="Couturier M."/>
            <person name="Navarro D."/>
            <person name="Chevret D."/>
            <person name="Henrissat B."/>
            <person name="Piumi F."/>
            <person name="Ruiz-Duenas F.J."/>
            <person name="Martinez A.T."/>
            <person name="Grigoriev I.V."/>
            <person name="Riley R."/>
            <person name="Lipzen A."/>
            <person name="Berrin J.G."/>
            <person name="Master E.R."/>
            <person name="Rosso M.N."/>
        </authorList>
    </citation>
    <scope>NUCLEOTIDE SEQUENCE [LARGE SCALE GENOMIC DNA]</scope>
    <source>
        <strain evidence="2 3">BRFM310</strain>
    </source>
</reference>
<dbReference type="Proteomes" id="UP000193067">
    <property type="component" value="Unassembled WGS sequence"/>
</dbReference>
<sequence length="168" mass="18526">MWQMAPGQSNNQRLAGPVGRERGRRSEVSRDCRPFRRRGLCSAVIAVAALRRCRGARPVRYGVMGQVNGRPATDSARWTAAGNAAISRRKAVNLRMSRCCEATDTSLRELELSADFQGRGLRYPHLLKKRANSGAITVSYEGDTRPRGRGSGSVGCVYLEMSKRDGRD</sequence>
<name>A0A1Y2IRZ4_TRAC3</name>
<evidence type="ECO:0000313" key="3">
    <source>
        <dbReference type="Proteomes" id="UP000193067"/>
    </source>
</evidence>
<evidence type="ECO:0000256" key="1">
    <source>
        <dbReference type="SAM" id="MobiDB-lite"/>
    </source>
</evidence>
<feature type="region of interest" description="Disordered" evidence="1">
    <location>
        <begin position="1"/>
        <end position="29"/>
    </location>
</feature>
<dbReference type="EMBL" id="KZ084104">
    <property type="protein sequence ID" value="OSD02712.1"/>
    <property type="molecule type" value="Genomic_DNA"/>
</dbReference>
<feature type="compositionally biased region" description="Polar residues" evidence="1">
    <location>
        <begin position="1"/>
        <end position="13"/>
    </location>
</feature>
<dbReference type="AlphaFoldDB" id="A0A1Y2IRZ4"/>
<keyword evidence="3" id="KW-1185">Reference proteome</keyword>
<organism evidence="2 3">
    <name type="scientific">Trametes coccinea (strain BRFM310)</name>
    <name type="common">Pycnoporus coccineus</name>
    <dbReference type="NCBI Taxonomy" id="1353009"/>
    <lineage>
        <taxon>Eukaryota</taxon>
        <taxon>Fungi</taxon>
        <taxon>Dikarya</taxon>
        <taxon>Basidiomycota</taxon>
        <taxon>Agaricomycotina</taxon>
        <taxon>Agaricomycetes</taxon>
        <taxon>Polyporales</taxon>
        <taxon>Polyporaceae</taxon>
        <taxon>Trametes</taxon>
    </lineage>
</organism>
<protein>
    <submittedName>
        <fullName evidence="2">Uncharacterized protein</fullName>
    </submittedName>
</protein>
<feature type="compositionally biased region" description="Basic and acidic residues" evidence="1">
    <location>
        <begin position="19"/>
        <end position="29"/>
    </location>
</feature>